<dbReference type="EMBL" id="JASBWR010000053">
    <property type="protein sequence ID" value="KAJ9102186.1"/>
    <property type="molecule type" value="Genomic_DNA"/>
</dbReference>
<sequence>MSDTYKPPSGPKATRTMDEGRQADQSRDQSSRGGHRGGRGGGPGHAGHNGRPSGPGRYPTGPVGKRFPDRDNYRPSDRYSTPRDDDRFSGNKRPFPGDNDHVNKRGRGSMRGRGGGPSGRQPPQKGRRDYESSAKDTSAEPGAKSFNYSNDAYHDERYDNSYEGSQKYSKPSGPRAFDRGNRGRGRGGLARGGRDNNTRGGRFDASSGSRIQQSGAGSTLPTTPKAQRAPVPKLALSQMYSVKTPTAEVYKRVQQVGEGTYGKVYKAQNVLTGQFVALKKLRLEAEREGFPITAMREIKLLQSFDHPNVLGLLEMMVEHNQIFMVSDYMDHDLTGLLTHPDLQLSESHRKFIFKQLMEGINYLHCRRIIHRDIKGSNILLDSIGRLKIADFGLARTMKTVKDTESPDYTNRVITIWYRPPELLLGSTDYGREVDIWGVGCLLIELYIKRAAFQGFDEIGQLNKIYNIMGTPTVEDWPTIENLPWFEMLRPRINRSSSFKELFGSAMSEQSFDLAQDLLKYNPAKRWTALEALEHPYFTTEPLPEPLHMLKDIKGEWHEFETKKRRRQERKRVQEEAKAAAQKDQLSKSIAEDSGAEQTGEAKEPTETAEPETGKSVEDAVSVTVLMDQPASPDEGKLKHEEDDKAATTAETIGSVAASTGDTPNA</sequence>
<evidence type="ECO:0000313" key="1">
    <source>
        <dbReference type="EMBL" id="KAJ9102186.1"/>
    </source>
</evidence>
<evidence type="ECO:0000313" key="2">
    <source>
        <dbReference type="Proteomes" id="UP001241377"/>
    </source>
</evidence>
<organism evidence="1 2">
    <name type="scientific">Naganishia cerealis</name>
    <dbReference type="NCBI Taxonomy" id="610337"/>
    <lineage>
        <taxon>Eukaryota</taxon>
        <taxon>Fungi</taxon>
        <taxon>Dikarya</taxon>
        <taxon>Basidiomycota</taxon>
        <taxon>Agaricomycotina</taxon>
        <taxon>Tremellomycetes</taxon>
        <taxon>Filobasidiales</taxon>
        <taxon>Filobasidiaceae</taxon>
        <taxon>Naganishia</taxon>
    </lineage>
</organism>
<protein>
    <submittedName>
        <fullName evidence="1">Uncharacterized protein</fullName>
    </submittedName>
</protein>
<proteinExistence type="predicted"/>
<reference evidence="1" key="1">
    <citation type="submission" date="2023-04" db="EMBL/GenBank/DDBJ databases">
        <title>Draft Genome sequencing of Naganishia species isolated from polar environments using Oxford Nanopore Technology.</title>
        <authorList>
            <person name="Leo P."/>
            <person name="Venkateswaran K."/>
        </authorList>
    </citation>
    <scope>NUCLEOTIDE SEQUENCE</scope>
    <source>
        <strain evidence="1">MNA-CCFEE 5261</strain>
    </source>
</reference>
<comment type="caution">
    <text evidence="1">The sequence shown here is derived from an EMBL/GenBank/DDBJ whole genome shotgun (WGS) entry which is preliminary data.</text>
</comment>
<accession>A0ACC2VST1</accession>
<dbReference type="Proteomes" id="UP001241377">
    <property type="component" value="Unassembled WGS sequence"/>
</dbReference>
<keyword evidence="2" id="KW-1185">Reference proteome</keyword>
<gene>
    <name evidence="1" type="ORF">QFC19_004925</name>
</gene>
<name>A0ACC2VST1_9TREE</name>